<gene>
    <name evidence="2" type="ORF">OBA43_08555</name>
</gene>
<name>A0ABY8V3V2_9FLAO</name>
<evidence type="ECO:0000313" key="2">
    <source>
        <dbReference type="EMBL" id="WIH96335.1"/>
    </source>
</evidence>
<protein>
    <recommendedName>
        <fullName evidence="4">Tetratricopeptide repeat protein</fullName>
    </recommendedName>
</protein>
<feature type="signal peptide" evidence="1">
    <location>
        <begin position="1"/>
        <end position="18"/>
    </location>
</feature>
<evidence type="ECO:0000256" key="1">
    <source>
        <dbReference type="SAM" id="SignalP"/>
    </source>
</evidence>
<proteinExistence type="predicted"/>
<organism evidence="2 3">
    <name type="scientific">Empedobacter falsenii</name>
    <dbReference type="NCBI Taxonomy" id="343874"/>
    <lineage>
        <taxon>Bacteria</taxon>
        <taxon>Pseudomonadati</taxon>
        <taxon>Bacteroidota</taxon>
        <taxon>Flavobacteriia</taxon>
        <taxon>Flavobacteriales</taxon>
        <taxon>Weeksellaceae</taxon>
        <taxon>Empedobacter</taxon>
    </lineage>
</organism>
<dbReference type="RefSeq" id="WP_284582954.1">
    <property type="nucleotide sequence ID" value="NZ_CP106831.1"/>
</dbReference>
<sequence length="208" mass="23713">MKTIFLTIATLFSISAFAQNKFESDLSTILVEWNKGNHSSEANFKQLINDYPNEWLPKYYLSLSEILKTFESNDADYNEKILSQVKIQLDDLLKSNPLNTEILNLKALYLTAEIVQNPMQNGAVYYGEVLQIYQKSLALNPTNPRSVLGLAEFNINSAKYSGMDITQYCKNVKKSLALFDAEKPKNNEPKWGKNRAQNLLNNECKTVQ</sequence>
<evidence type="ECO:0000313" key="3">
    <source>
        <dbReference type="Proteomes" id="UP001223501"/>
    </source>
</evidence>
<accession>A0ABY8V3V2</accession>
<feature type="chain" id="PRO_5045269173" description="Tetratricopeptide repeat protein" evidence="1">
    <location>
        <begin position="19"/>
        <end position="208"/>
    </location>
</feature>
<dbReference type="Proteomes" id="UP001223501">
    <property type="component" value="Chromosome"/>
</dbReference>
<evidence type="ECO:0008006" key="4">
    <source>
        <dbReference type="Google" id="ProtNLM"/>
    </source>
</evidence>
<reference evidence="2 3" key="1">
    <citation type="submission" date="2022-09" db="EMBL/GenBank/DDBJ databases">
        <title>Whole genome sequencing analysis of tet(X)-positive Empedobacter falsenii YWS9-3.</title>
        <authorList>
            <person name="Chen C."/>
            <person name="Lv Y.-L."/>
        </authorList>
    </citation>
    <scope>NUCLEOTIDE SEQUENCE [LARGE SCALE GENOMIC DNA]</scope>
    <source>
        <strain evidence="2 3">YWS9-3_T</strain>
    </source>
</reference>
<keyword evidence="1" id="KW-0732">Signal</keyword>
<dbReference type="EMBL" id="CP106831">
    <property type="protein sequence ID" value="WIH96335.1"/>
    <property type="molecule type" value="Genomic_DNA"/>
</dbReference>
<keyword evidence="3" id="KW-1185">Reference proteome</keyword>